<evidence type="ECO:0000313" key="1">
    <source>
        <dbReference type="EMBL" id="EMA48078.1"/>
    </source>
</evidence>
<evidence type="ECO:0000313" key="2">
    <source>
        <dbReference type="Proteomes" id="UP000011625"/>
    </source>
</evidence>
<organism evidence="1 2">
    <name type="scientific">Halococcus salifodinae DSM 8989</name>
    <dbReference type="NCBI Taxonomy" id="1227456"/>
    <lineage>
        <taxon>Archaea</taxon>
        <taxon>Methanobacteriati</taxon>
        <taxon>Methanobacteriota</taxon>
        <taxon>Stenosarchaea group</taxon>
        <taxon>Halobacteria</taxon>
        <taxon>Halobacteriales</taxon>
        <taxon>Halococcaceae</taxon>
        <taxon>Halococcus</taxon>
    </lineage>
</organism>
<proteinExistence type="predicted"/>
<comment type="caution">
    <text evidence="1">The sequence shown here is derived from an EMBL/GenBank/DDBJ whole genome shotgun (WGS) entry which is preliminary data.</text>
</comment>
<dbReference type="STRING" id="1227456.C450_20421"/>
<sequence>MEEFNMGSLSRHRAKHRFKEALDQRLPDNPSPSETHSVYRESINELLDIAIDVEELDATTRRLAADPDAIDFPS</sequence>
<protein>
    <submittedName>
        <fullName evidence="1">Uncharacterized protein</fullName>
    </submittedName>
</protein>
<dbReference type="EMBL" id="AOME01000105">
    <property type="protein sequence ID" value="EMA48078.1"/>
    <property type="molecule type" value="Genomic_DNA"/>
</dbReference>
<keyword evidence="2" id="KW-1185">Reference proteome</keyword>
<accession>M0MRV4</accession>
<dbReference type="PATRIC" id="fig|1227456.3.peg.4120"/>
<dbReference type="AlphaFoldDB" id="M0MRV4"/>
<gene>
    <name evidence="1" type="ORF">C450_20421</name>
</gene>
<reference evidence="1 2" key="1">
    <citation type="journal article" date="2014" name="PLoS Genet.">
        <title>Phylogenetically driven sequencing of extremely halophilic archaea reveals strategies for static and dynamic osmo-response.</title>
        <authorList>
            <person name="Becker E.A."/>
            <person name="Seitzer P.M."/>
            <person name="Tritt A."/>
            <person name="Larsen D."/>
            <person name="Krusor M."/>
            <person name="Yao A.I."/>
            <person name="Wu D."/>
            <person name="Madern D."/>
            <person name="Eisen J.A."/>
            <person name="Darling A.E."/>
            <person name="Facciotti M.T."/>
        </authorList>
    </citation>
    <scope>NUCLEOTIDE SEQUENCE [LARGE SCALE GENOMIC DNA]</scope>
    <source>
        <strain evidence="1 2">DSM 8989</strain>
    </source>
</reference>
<dbReference type="Proteomes" id="UP000011625">
    <property type="component" value="Unassembled WGS sequence"/>
</dbReference>
<name>M0MRV4_9EURY</name>